<evidence type="ECO:0000313" key="8">
    <source>
        <dbReference type="Proteomes" id="UP000198953"/>
    </source>
</evidence>
<evidence type="ECO:0000256" key="2">
    <source>
        <dbReference type="ARBA" id="ARBA00023125"/>
    </source>
</evidence>
<sequence length="215" mass="23177">MGSARDSGTAPARRDDGTPRRADAERNIATIIATGLELFGRSGNVSMADVAKSAGVGRVTLYAHFPSRADLLHALVRHAIEQTEHVIDARPADPSEPADLVLGRLLAAAWRVLDRYRKLRVHALAELGPEQLDRQHDPIRHRLAAVVARGQEQGVFRTDLPADWMITAVFSLVHAAADEAESGRLAPAAVPDLLRATVLPALANPRTRPPGAESR</sequence>
<dbReference type="Gene3D" id="1.10.357.10">
    <property type="entry name" value="Tetracycline Repressor, domain 2"/>
    <property type="match status" value="1"/>
</dbReference>
<dbReference type="Proteomes" id="UP000198953">
    <property type="component" value="Unassembled WGS sequence"/>
</dbReference>
<evidence type="ECO:0000256" key="5">
    <source>
        <dbReference type="SAM" id="MobiDB-lite"/>
    </source>
</evidence>
<dbReference type="EMBL" id="FOBF01000001">
    <property type="protein sequence ID" value="SEK28158.1"/>
    <property type="molecule type" value="Genomic_DNA"/>
</dbReference>
<feature type="domain" description="HTH tetR-type" evidence="6">
    <location>
        <begin position="25"/>
        <end position="83"/>
    </location>
</feature>
<gene>
    <name evidence="7" type="ORF">SAMN05660976_00161</name>
</gene>
<accession>A0A1H7FQC2</accession>
<feature type="region of interest" description="Disordered" evidence="5">
    <location>
        <begin position="1"/>
        <end position="24"/>
    </location>
</feature>
<evidence type="ECO:0000256" key="3">
    <source>
        <dbReference type="ARBA" id="ARBA00023163"/>
    </source>
</evidence>
<dbReference type="SUPFAM" id="SSF46689">
    <property type="entry name" value="Homeodomain-like"/>
    <property type="match status" value="1"/>
</dbReference>
<dbReference type="InterPro" id="IPR001647">
    <property type="entry name" value="HTH_TetR"/>
</dbReference>
<proteinExistence type="predicted"/>
<dbReference type="SUPFAM" id="SSF48498">
    <property type="entry name" value="Tetracyclin repressor-like, C-terminal domain"/>
    <property type="match status" value="1"/>
</dbReference>
<dbReference type="InterPro" id="IPR050109">
    <property type="entry name" value="HTH-type_TetR-like_transc_reg"/>
</dbReference>
<feature type="DNA-binding region" description="H-T-H motif" evidence="4">
    <location>
        <begin position="46"/>
        <end position="65"/>
    </location>
</feature>
<dbReference type="PROSITE" id="PS50977">
    <property type="entry name" value="HTH_TETR_2"/>
    <property type="match status" value="1"/>
</dbReference>
<evidence type="ECO:0000256" key="1">
    <source>
        <dbReference type="ARBA" id="ARBA00023015"/>
    </source>
</evidence>
<evidence type="ECO:0000313" key="7">
    <source>
        <dbReference type="EMBL" id="SEK28158.1"/>
    </source>
</evidence>
<dbReference type="OrthoDB" id="3869819at2"/>
<reference evidence="7 8" key="1">
    <citation type="submission" date="2016-10" db="EMBL/GenBank/DDBJ databases">
        <authorList>
            <person name="de Groot N.N."/>
        </authorList>
    </citation>
    <scope>NUCLEOTIDE SEQUENCE [LARGE SCALE GENOMIC DNA]</scope>
    <source>
        <strain evidence="7 8">DSM 43357</strain>
    </source>
</reference>
<keyword evidence="8" id="KW-1185">Reference proteome</keyword>
<dbReference type="PANTHER" id="PTHR30055:SF234">
    <property type="entry name" value="HTH-TYPE TRANSCRIPTIONAL REGULATOR BETI"/>
    <property type="match status" value="1"/>
</dbReference>
<keyword evidence="1" id="KW-0805">Transcription regulation</keyword>
<dbReference type="GO" id="GO:0003700">
    <property type="term" value="F:DNA-binding transcription factor activity"/>
    <property type="evidence" value="ECO:0007669"/>
    <property type="project" value="TreeGrafter"/>
</dbReference>
<evidence type="ECO:0000256" key="4">
    <source>
        <dbReference type="PROSITE-ProRule" id="PRU00335"/>
    </source>
</evidence>
<evidence type="ECO:0000259" key="6">
    <source>
        <dbReference type="PROSITE" id="PS50977"/>
    </source>
</evidence>
<keyword evidence="3" id="KW-0804">Transcription</keyword>
<dbReference type="RefSeq" id="WP_091097523.1">
    <property type="nucleotide sequence ID" value="NZ_FOBF01000001.1"/>
</dbReference>
<keyword evidence="2 4" id="KW-0238">DNA-binding</keyword>
<dbReference type="AlphaFoldDB" id="A0A1H7FQC2"/>
<dbReference type="PANTHER" id="PTHR30055">
    <property type="entry name" value="HTH-TYPE TRANSCRIPTIONAL REGULATOR RUTR"/>
    <property type="match status" value="1"/>
</dbReference>
<feature type="compositionally biased region" description="Basic and acidic residues" evidence="5">
    <location>
        <begin position="12"/>
        <end position="24"/>
    </location>
</feature>
<organism evidence="7 8">
    <name type="scientific">Nonomuraea pusilla</name>
    <dbReference type="NCBI Taxonomy" id="46177"/>
    <lineage>
        <taxon>Bacteria</taxon>
        <taxon>Bacillati</taxon>
        <taxon>Actinomycetota</taxon>
        <taxon>Actinomycetes</taxon>
        <taxon>Streptosporangiales</taxon>
        <taxon>Streptosporangiaceae</taxon>
        <taxon>Nonomuraea</taxon>
    </lineage>
</organism>
<dbReference type="InterPro" id="IPR009057">
    <property type="entry name" value="Homeodomain-like_sf"/>
</dbReference>
<protein>
    <submittedName>
        <fullName evidence="7">Transcriptional regulator, TetR family</fullName>
    </submittedName>
</protein>
<dbReference type="STRING" id="46177.SAMN05660976_00161"/>
<name>A0A1H7FQC2_9ACTN</name>
<dbReference type="Pfam" id="PF00440">
    <property type="entry name" value="TetR_N"/>
    <property type="match status" value="1"/>
</dbReference>
<dbReference type="InterPro" id="IPR036271">
    <property type="entry name" value="Tet_transcr_reg_TetR-rel_C_sf"/>
</dbReference>
<dbReference type="GO" id="GO:0000976">
    <property type="term" value="F:transcription cis-regulatory region binding"/>
    <property type="evidence" value="ECO:0007669"/>
    <property type="project" value="TreeGrafter"/>
</dbReference>